<dbReference type="RefSeq" id="WP_027008895.1">
    <property type="nucleotide sequence ID" value="NZ_CP091521.1"/>
</dbReference>
<dbReference type="AlphaFoldDB" id="A0A8T9MT24"/>
<dbReference type="Pfam" id="PF10604">
    <property type="entry name" value="Polyketide_cyc2"/>
    <property type="match status" value="1"/>
</dbReference>
<dbReference type="Gene3D" id="3.30.530.20">
    <property type="match status" value="1"/>
</dbReference>
<accession>A0A8T9MT24</accession>
<keyword evidence="2" id="KW-1185">Reference proteome</keyword>
<sequence>MPNIQAEQTINAPIARVYEISQDYSVRYEWDPFPDYLRNLDGGNGMPFVGREVEGRAKSGVFMRVRFVRVKAPEVAAITMVKGPIFLEKFAGSWRFRALSDHQTLARFSYSLSAPAWCAWLLNPLMRYYFSRVVAQRLSGLKRYCEAQCPIGH</sequence>
<reference evidence="1" key="2">
    <citation type="submission" date="2024-09" db="EMBL/GenBank/DDBJ databases">
        <authorList>
            <person name="Veyrier F.J."/>
        </authorList>
    </citation>
    <scope>NUCLEOTIDE SEQUENCE</scope>
    <source>
        <strain evidence="1">17694</strain>
    </source>
</reference>
<dbReference type="CDD" id="cd07812">
    <property type="entry name" value="SRPBCC"/>
    <property type="match status" value="1"/>
</dbReference>
<dbReference type="InterPro" id="IPR023393">
    <property type="entry name" value="START-like_dom_sf"/>
</dbReference>
<organism evidence="1 2">
    <name type="scientific">Conchiformibius kuhniae</name>
    <dbReference type="NCBI Taxonomy" id="211502"/>
    <lineage>
        <taxon>Bacteria</taxon>
        <taxon>Pseudomonadati</taxon>
        <taxon>Pseudomonadota</taxon>
        <taxon>Betaproteobacteria</taxon>
        <taxon>Neisseriales</taxon>
        <taxon>Neisseriaceae</taxon>
        <taxon>Conchiformibius</taxon>
    </lineage>
</organism>
<dbReference type="Proteomes" id="UP000831534">
    <property type="component" value="Chromosome"/>
</dbReference>
<gene>
    <name evidence="1" type="ORF">LVJ77_01590</name>
</gene>
<dbReference type="InterPro" id="IPR019587">
    <property type="entry name" value="Polyketide_cyclase/dehydratase"/>
</dbReference>
<evidence type="ECO:0000313" key="2">
    <source>
        <dbReference type="Proteomes" id="UP000831534"/>
    </source>
</evidence>
<reference evidence="1" key="1">
    <citation type="journal article" date="2022" name="Res Sq">
        <title>Evolution of multicellular longitudinally dividing oral cavity symbionts (Neisseriaceae).</title>
        <authorList>
            <person name="Nyongesa S."/>
            <person name="Weber P."/>
            <person name="Bernet E."/>
            <person name="Pullido F."/>
            <person name="Nieckarz M."/>
            <person name="Delaby M."/>
            <person name="Nieves C."/>
            <person name="Viehboeck T."/>
            <person name="Krause N."/>
            <person name="Rivera-Millot A."/>
            <person name="Nakamura A."/>
            <person name="Vischer N."/>
            <person name="VanNieuwenhze M."/>
            <person name="Brun Y."/>
            <person name="Cava F."/>
            <person name="Bulgheresi S."/>
            <person name="Veyrier F."/>
        </authorList>
    </citation>
    <scope>NUCLEOTIDE SEQUENCE</scope>
    <source>
        <strain evidence="1">17694</strain>
    </source>
</reference>
<name>A0A8T9MT24_9NEIS</name>
<dbReference type="KEGG" id="ckh:LVJ77_01590"/>
<proteinExistence type="predicted"/>
<dbReference type="EMBL" id="CP091521">
    <property type="protein sequence ID" value="UOP05030.2"/>
    <property type="molecule type" value="Genomic_DNA"/>
</dbReference>
<evidence type="ECO:0000313" key="1">
    <source>
        <dbReference type="EMBL" id="UOP05030.2"/>
    </source>
</evidence>
<protein>
    <submittedName>
        <fullName evidence="1">SRPBCC family protein</fullName>
    </submittedName>
</protein>
<dbReference type="SUPFAM" id="SSF55961">
    <property type="entry name" value="Bet v1-like"/>
    <property type="match status" value="1"/>
</dbReference>